<sequence>MSSLAVLPDINLMIIPETSTKDPAMTLCCEPNPVQTIDRYWLWCEFPASYWVNGTKSNNTVQQASETYLRTNGRSFTESRIAGGQFNAVGQVGAGSVRAVGVWMLALSGLVYVL</sequence>
<accession>A0ACB7NWU9</accession>
<dbReference type="Proteomes" id="UP000724584">
    <property type="component" value="Unassembled WGS sequence"/>
</dbReference>
<keyword evidence="2" id="KW-1185">Reference proteome</keyword>
<evidence type="ECO:0000313" key="2">
    <source>
        <dbReference type="Proteomes" id="UP000724584"/>
    </source>
</evidence>
<reference evidence="1 2" key="1">
    <citation type="journal article" date="2021" name="Nat. Commun.">
        <title>Genetic determinants of endophytism in the Arabidopsis root mycobiome.</title>
        <authorList>
            <person name="Mesny F."/>
            <person name="Miyauchi S."/>
            <person name="Thiergart T."/>
            <person name="Pickel B."/>
            <person name="Atanasova L."/>
            <person name="Karlsson M."/>
            <person name="Huettel B."/>
            <person name="Barry K.W."/>
            <person name="Haridas S."/>
            <person name="Chen C."/>
            <person name="Bauer D."/>
            <person name="Andreopoulos W."/>
            <person name="Pangilinan J."/>
            <person name="LaButti K."/>
            <person name="Riley R."/>
            <person name="Lipzen A."/>
            <person name="Clum A."/>
            <person name="Drula E."/>
            <person name="Henrissat B."/>
            <person name="Kohler A."/>
            <person name="Grigoriev I.V."/>
            <person name="Martin F.M."/>
            <person name="Hacquard S."/>
        </authorList>
    </citation>
    <scope>NUCLEOTIDE SEQUENCE [LARGE SCALE GENOMIC DNA]</scope>
    <source>
        <strain evidence="1 2">MPI-SDFR-AT-0079</strain>
    </source>
</reference>
<comment type="caution">
    <text evidence="1">The sequence shown here is derived from an EMBL/GenBank/DDBJ whole genome shotgun (WGS) entry which is preliminary data.</text>
</comment>
<name>A0ACB7NWU9_9PEZI</name>
<evidence type="ECO:0000313" key="1">
    <source>
        <dbReference type="EMBL" id="KAH6616910.1"/>
    </source>
</evidence>
<gene>
    <name evidence="1" type="ORF">F5144DRAFT_659551</name>
</gene>
<dbReference type="EMBL" id="JAGIZQ010000007">
    <property type="protein sequence ID" value="KAH6616910.1"/>
    <property type="molecule type" value="Genomic_DNA"/>
</dbReference>
<organism evidence="1 2">
    <name type="scientific">Chaetomium tenue</name>
    <dbReference type="NCBI Taxonomy" id="1854479"/>
    <lineage>
        <taxon>Eukaryota</taxon>
        <taxon>Fungi</taxon>
        <taxon>Dikarya</taxon>
        <taxon>Ascomycota</taxon>
        <taxon>Pezizomycotina</taxon>
        <taxon>Sordariomycetes</taxon>
        <taxon>Sordariomycetidae</taxon>
        <taxon>Sordariales</taxon>
        <taxon>Chaetomiaceae</taxon>
        <taxon>Chaetomium</taxon>
    </lineage>
</organism>
<proteinExistence type="predicted"/>
<protein>
    <submittedName>
        <fullName evidence="1">Uncharacterized protein</fullName>
    </submittedName>
</protein>